<name>A0A923EMV2_KLEPN</name>
<dbReference type="Proteomes" id="UP000629923">
    <property type="component" value="Unassembled WGS sequence"/>
</dbReference>
<evidence type="ECO:0000313" key="2">
    <source>
        <dbReference type="Proteomes" id="UP000629923"/>
    </source>
</evidence>
<gene>
    <name evidence="1" type="ORF">H7U18_06800</name>
</gene>
<organism evidence="1 2">
    <name type="scientific">Klebsiella pneumoniae</name>
    <dbReference type="NCBI Taxonomy" id="573"/>
    <lineage>
        <taxon>Bacteria</taxon>
        <taxon>Pseudomonadati</taxon>
        <taxon>Pseudomonadota</taxon>
        <taxon>Gammaproteobacteria</taxon>
        <taxon>Enterobacterales</taxon>
        <taxon>Enterobacteriaceae</taxon>
        <taxon>Klebsiella/Raoultella group</taxon>
        <taxon>Klebsiella</taxon>
        <taxon>Klebsiella pneumoniae complex</taxon>
    </lineage>
</organism>
<reference evidence="1" key="1">
    <citation type="submission" date="2020-08" db="EMBL/GenBank/DDBJ databases">
        <title>Tigecycline and colistin resistance in Klebsiella pneumoniae.</title>
        <authorList>
            <person name="Ramesh N."/>
            <person name="Shanthini T."/>
            <person name="Prasanth M."/>
            <person name="Senthilkumar N."/>
            <person name="Meesala Krishna M."/>
            <person name="Guruswami G."/>
        </authorList>
    </citation>
    <scope>NUCLEOTIDE SEQUENCE</scope>
    <source>
        <strain evidence="1">SHM 84C</strain>
    </source>
</reference>
<dbReference type="EMBL" id="JACLQZ010000001">
    <property type="protein sequence ID" value="MBC2872809.1"/>
    <property type="molecule type" value="Genomic_DNA"/>
</dbReference>
<accession>A0A923EMV2</accession>
<proteinExistence type="predicted"/>
<dbReference type="AlphaFoldDB" id="A0A923EMV2"/>
<comment type="caution">
    <text evidence="1">The sequence shown here is derived from an EMBL/GenBank/DDBJ whole genome shotgun (WGS) entry which is preliminary data.</text>
</comment>
<evidence type="ECO:0000313" key="1">
    <source>
        <dbReference type="EMBL" id="MBC2872809.1"/>
    </source>
</evidence>
<protein>
    <submittedName>
        <fullName evidence="1">Uncharacterized protein</fullName>
    </submittedName>
</protein>
<sequence length="60" mass="6814">MHGRCLGPTRSLQGKVEGTAQRRCCWPEPGVQGRRRLAAPVRPCAMNDITQTINRERKLR</sequence>